<gene>
    <name evidence="8" type="primary">norR_4</name>
    <name evidence="8" type="ORF">LMG28688_07060</name>
</gene>
<evidence type="ECO:0000256" key="3">
    <source>
        <dbReference type="ARBA" id="ARBA00023015"/>
    </source>
</evidence>
<dbReference type="Pfam" id="PF25601">
    <property type="entry name" value="AAA_lid_14"/>
    <property type="match status" value="1"/>
</dbReference>
<evidence type="ECO:0000256" key="2">
    <source>
        <dbReference type="ARBA" id="ARBA00022840"/>
    </source>
</evidence>
<evidence type="ECO:0000256" key="5">
    <source>
        <dbReference type="ARBA" id="ARBA00023163"/>
    </source>
</evidence>
<dbReference type="InterPro" id="IPR002197">
    <property type="entry name" value="HTH_Fis"/>
</dbReference>
<keyword evidence="2" id="KW-0067">ATP-binding</keyword>
<dbReference type="Pfam" id="PF00158">
    <property type="entry name" value="Sigma54_activat"/>
    <property type="match status" value="1"/>
</dbReference>
<dbReference type="CDD" id="cd00009">
    <property type="entry name" value="AAA"/>
    <property type="match status" value="1"/>
</dbReference>
<dbReference type="InterPro" id="IPR025944">
    <property type="entry name" value="Sigma_54_int_dom_CS"/>
</dbReference>
<name>A0A6J5H0U6_9BURK</name>
<dbReference type="PANTHER" id="PTHR32071:SF120">
    <property type="entry name" value="TRANSCRIPTIONAL REGULATOR-RELATED"/>
    <property type="match status" value="1"/>
</dbReference>
<dbReference type="Proteomes" id="UP000494119">
    <property type="component" value="Unassembled WGS sequence"/>
</dbReference>
<dbReference type="GO" id="GO:0006355">
    <property type="term" value="P:regulation of DNA-templated transcription"/>
    <property type="evidence" value="ECO:0007669"/>
    <property type="project" value="InterPro"/>
</dbReference>
<dbReference type="InterPro" id="IPR011006">
    <property type="entry name" value="CheY-like_superfamily"/>
</dbReference>
<evidence type="ECO:0000256" key="1">
    <source>
        <dbReference type="ARBA" id="ARBA00022741"/>
    </source>
</evidence>
<dbReference type="PROSITE" id="PS00676">
    <property type="entry name" value="SIGMA54_INTERACT_2"/>
    <property type="match status" value="1"/>
</dbReference>
<evidence type="ECO:0000313" key="8">
    <source>
        <dbReference type="EMBL" id="CAB3809752.1"/>
    </source>
</evidence>
<evidence type="ECO:0000313" key="9">
    <source>
        <dbReference type="Proteomes" id="UP000494119"/>
    </source>
</evidence>
<keyword evidence="5" id="KW-0804">Transcription</keyword>
<keyword evidence="4" id="KW-0238">DNA-binding</keyword>
<dbReference type="AlphaFoldDB" id="A0A6J5H0U6"/>
<protein>
    <submittedName>
        <fullName evidence="8">Anaerobic nitric oxide reductase transcription regulator NorR</fullName>
    </submittedName>
</protein>
<evidence type="ECO:0000256" key="4">
    <source>
        <dbReference type="ARBA" id="ARBA00023125"/>
    </source>
</evidence>
<dbReference type="SMART" id="SM00382">
    <property type="entry name" value="AAA"/>
    <property type="match status" value="1"/>
</dbReference>
<dbReference type="PROSITE" id="PS00688">
    <property type="entry name" value="SIGMA54_INTERACT_3"/>
    <property type="match status" value="1"/>
</dbReference>
<sequence length="531" mass="58372">MKTRPIVRESSHLGATVTPLAGAGQRLAMASAPPRPAATAAGQRGLDAAARTPECAPECRPNGGPLADIDRMLLYVARVPDTQLGAYLKSRGWEVATARTAPEATRLVKTEPTCAGIVDLTSFAPRDLTALEAVLRLQQIGWIALTDAKRLTDPEVRRLIRHYCFDYVNLPVAPATLDYLVSHAFGMVTLCDLDNAQASAASADEDEMVGTCEAMQQLFRTIRKVANTDATVFISGESGTGKELTALAIHERSARRKAPFVPINCGAIPHHLLQSELFGYERGAFTGANQRKIGRVEAANGGTLFLDEIGDLPMESQASLLRFLQEGKIERLGGHEQIPVDVRIISATHVDLEAAMRDSRFRADLFHRLCVLRVDEPPLRARGKDIEILAHHVLHKFKQDSARRIRGFTPDAIEAMYNYNWPGNVRELINRVRRAIVMAESKLISAGDLDLDQFTAQQTVTLAEARESAERRAIEAALLRHRHRLTEAAADLGISRVTLYRLMGTHGLRDEKTIFDGEAENQPDLPVEPQA</sequence>
<dbReference type="PANTHER" id="PTHR32071">
    <property type="entry name" value="TRANSCRIPTIONAL REGULATORY PROTEIN"/>
    <property type="match status" value="1"/>
</dbReference>
<dbReference type="Pfam" id="PF20161">
    <property type="entry name" value="VpsR"/>
    <property type="match status" value="1"/>
</dbReference>
<keyword evidence="1" id="KW-0547">Nucleotide-binding</keyword>
<accession>A0A6J5H0U6</accession>
<dbReference type="SUPFAM" id="SSF46689">
    <property type="entry name" value="Homeodomain-like"/>
    <property type="match status" value="1"/>
</dbReference>
<dbReference type="GO" id="GO:0043565">
    <property type="term" value="F:sequence-specific DNA binding"/>
    <property type="evidence" value="ECO:0007669"/>
    <property type="project" value="InterPro"/>
</dbReference>
<keyword evidence="9" id="KW-1185">Reference proteome</keyword>
<proteinExistence type="predicted"/>
<dbReference type="Pfam" id="PF02954">
    <property type="entry name" value="HTH_8"/>
    <property type="match status" value="1"/>
</dbReference>
<feature type="domain" description="Sigma-54 factor interaction" evidence="7">
    <location>
        <begin position="208"/>
        <end position="437"/>
    </location>
</feature>
<dbReference type="SUPFAM" id="SSF52172">
    <property type="entry name" value="CheY-like"/>
    <property type="match status" value="1"/>
</dbReference>
<organism evidence="8 9">
    <name type="scientific">Paraburkholderia caffeinitolerans</name>
    <dbReference type="NCBI Taxonomy" id="1723730"/>
    <lineage>
        <taxon>Bacteria</taxon>
        <taxon>Pseudomonadati</taxon>
        <taxon>Pseudomonadota</taxon>
        <taxon>Betaproteobacteria</taxon>
        <taxon>Burkholderiales</taxon>
        <taxon>Burkholderiaceae</taxon>
        <taxon>Paraburkholderia</taxon>
    </lineage>
</organism>
<evidence type="ECO:0000259" key="7">
    <source>
        <dbReference type="PROSITE" id="PS50045"/>
    </source>
</evidence>
<evidence type="ECO:0000256" key="6">
    <source>
        <dbReference type="SAM" id="MobiDB-lite"/>
    </source>
</evidence>
<dbReference type="InterPro" id="IPR009057">
    <property type="entry name" value="Homeodomain-like_sf"/>
</dbReference>
<reference evidence="8 9" key="1">
    <citation type="submission" date="2020-04" db="EMBL/GenBank/DDBJ databases">
        <authorList>
            <person name="De Canck E."/>
        </authorList>
    </citation>
    <scope>NUCLEOTIDE SEQUENCE [LARGE SCALE GENOMIC DNA]</scope>
    <source>
        <strain evidence="8 9">LMG 28688</strain>
    </source>
</reference>
<feature type="compositionally biased region" description="Low complexity" evidence="6">
    <location>
        <begin position="31"/>
        <end position="41"/>
    </location>
</feature>
<dbReference type="InterPro" id="IPR027417">
    <property type="entry name" value="P-loop_NTPase"/>
</dbReference>
<dbReference type="InterPro" id="IPR025943">
    <property type="entry name" value="Sigma_54_int_dom_ATP-bd_2"/>
</dbReference>
<dbReference type="SUPFAM" id="SSF52540">
    <property type="entry name" value="P-loop containing nucleoside triphosphate hydrolases"/>
    <property type="match status" value="1"/>
</dbReference>
<dbReference type="InterPro" id="IPR002078">
    <property type="entry name" value="Sigma_54_int"/>
</dbReference>
<dbReference type="FunFam" id="3.40.50.300:FF:000006">
    <property type="entry name" value="DNA-binding transcriptional regulator NtrC"/>
    <property type="match status" value="1"/>
</dbReference>
<dbReference type="Gene3D" id="3.40.50.300">
    <property type="entry name" value="P-loop containing nucleotide triphosphate hydrolases"/>
    <property type="match status" value="1"/>
</dbReference>
<dbReference type="PROSITE" id="PS50045">
    <property type="entry name" value="SIGMA54_INTERACT_4"/>
    <property type="match status" value="1"/>
</dbReference>
<dbReference type="InterPro" id="IPR058031">
    <property type="entry name" value="AAA_lid_NorR"/>
</dbReference>
<dbReference type="EMBL" id="CADIKL010000070">
    <property type="protein sequence ID" value="CAB3809752.1"/>
    <property type="molecule type" value="Genomic_DNA"/>
</dbReference>
<dbReference type="GO" id="GO:0005524">
    <property type="term" value="F:ATP binding"/>
    <property type="evidence" value="ECO:0007669"/>
    <property type="project" value="UniProtKB-KW"/>
</dbReference>
<dbReference type="InterPro" id="IPR045343">
    <property type="entry name" value="VpsR"/>
</dbReference>
<dbReference type="Gene3D" id="1.10.8.60">
    <property type="match status" value="1"/>
</dbReference>
<feature type="region of interest" description="Disordered" evidence="6">
    <location>
        <begin position="31"/>
        <end position="58"/>
    </location>
</feature>
<keyword evidence="3" id="KW-0805">Transcription regulation</keyword>
<dbReference type="InterPro" id="IPR003593">
    <property type="entry name" value="AAA+_ATPase"/>
</dbReference>
<dbReference type="Gene3D" id="1.10.10.60">
    <property type="entry name" value="Homeodomain-like"/>
    <property type="match status" value="1"/>
</dbReference>